<dbReference type="AlphaFoldDB" id="A0AAJ0MD67"/>
<proteinExistence type="predicted"/>
<dbReference type="Proteomes" id="UP001275084">
    <property type="component" value="Unassembled WGS sequence"/>
</dbReference>
<gene>
    <name evidence="2" type="ORF">B0T25DRAFT_505658</name>
</gene>
<feature type="compositionally biased region" description="Basic and acidic residues" evidence="1">
    <location>
        <begin position="245"/>
        <end position="260"/>
    </location>
</feature>
<name>A0AAJ0MD67_9PEZI</name>
<feature type="compositionally biased region" description="Basic and acidic residues" evidence="1">
    <location>
        <begin position="215"/>
        <end position="228"/>
    </location>
</feature>
<accession>A0AAJ0MD67</accession>
<reference evidence="2" key="2">
    <citation type="submission" date="2023-06" db="EMBL/GenBank/DDBJ databases">
        <authorList>
            <consortium name="Lawrence Berkeley National Laboratory"/>
            <person name="Haridas S."/>
            <person name="Hensen N."/>
            <person name="Bonometti L."/>
            <person name="Westerberg I."/>
            <person name="Brannstrom I.O."/>
            <person name="Guillou S."/>
            <person name="Cros-Aarteil S."/>
            <person name="Calhoun S."/>
            <person name="Kuo A."/>
            <person name="Mondo S."/>
            <person name="Pangilinan J."/>
            <person name="Riley R."/>
            <person name="Labutti K."/>
            <person name="Andreopoulos B."/>
            <person name="Lipzen A."/>
            <person name="Chen C."/>
            <person name="Yanf M."/>
            <person name="Daum C."/>
            <person name="Ng V."/>
            <person name="Clum A."/>
            <person name="Steindorff A."/>
            <person name="Ohm R."/>
            <person name="Martin F."/>
            <person name="Silar P."/>
            <person name="Natvig D."/>
            <person name="Lalanne C."/>
            <person name="Gautier V."/>
            <person name="Ament-Velasquez S.L."/>
            <person name="Kruys A."/>
            <person name="Hutchinson M.I."/>
            <person name="Powell A.J."/>
            <person name="Barry K."/>
            <person name="Miller A.N."/>
            <person name="Grigoriev I.V."/>
            <person name="Debuchy R."/>
            <person name="Gladieux P."/>
            <person name="Thoren M.H."/>
            <person name="Johannesson H."/>
        </authorList>
    </citation>
    <scope>NUCLEOTIDE SEQUENCE</scope>
    <source>
        <strain evidence="2">CBS 955.72</strain>
    </source>
</reference>
<organism evidence="2 3">
    <name type="scientific">Lasiosphaeria hispida</name>
    <dbReference type="NCBI Taxonomy" id="260671"/>
    <lineage>
        <taxon>Eukaryota</taxon>
        <taxon>Fungi</taxon>
        <taxon>Dikarya</taxon>
        <taxon>Ascomycota</taxon>
        <taxon>Pezizomycotina</taxon>
        <taxon>Sordariomycetes</taxon>
        <taxon>Sordariomycetidae</taxon>
        <taxon>Sordariales</taxon>
        <taxon>Lasiosphaeriaceae</taxon>
        <taxon>Lasiosphaeria</taxon>
    </lineage>
</organism>
<dbReference type="EMBL" id="JAUIQD010000005">
    <property type="protein sequence ID" value="KAK3350243.1"/>
    <property type="molecule type" value="Genomic_DNA"/>
</dbReference>
<protein>
    <recommendedName>
        <fullName evidence="4">Allergen</fullName>
    </recommendedName>
</protein>
<reference evidence="2" key="1">
    <citation type="journal article" date="2023" name="Mol. Phylogenet. Evol.">
        <title>Genome-scale phylogeny and comparative genomics of the fungal order Sordariales.</title>
        <authorList>
            <person name="Hensen N."/>
            <person name="Bonometti L."/>
            <person name="Westerberg I."/>
            <person name="Brannstrom I.O."/>
            <person name="Guillou S."/>
            <person name="Cros-Aarteil S."/>
            <person name="Calhoun S."/>
            <person name="Haridas S."/>
            <person name="Kuo A."/>
            <person name="Mondo S."/>
            <person name="Pangilinan J."/>
            <person name="Riley R."/>
            <person name="LaButti K."/>
            <person name="Andreopoulos B."/>
            <person name="Lipzen A."/>
            <person name="Chen C."/>
            <person name="Yan M."/>
            <person name="Daum C."/>
            <person name="Ng V."/>
            <person name="Clum A."/>
            <person name="Steindorff A."/>
            <person name="Ohm R.A."/>
            <person name="Martin F."/>
            <person name="Silar P."/>
            <person name="Natvig D.O."/>
            <person name="Lalanne C."/>
            <person name="Gautier V."/>
            <person name="Ament-Velasquez S.L."/>
            <person name="Kruys A."/>
            <person name="Hutchinson M.I."/>
            <person name="Powell A.J."/>
            <person name="Barry K."/>
            <person name="Miller A.N."/>
            <person name="Grigoriev I.V."/>
            <person name="Debuchy R."/>
            <person name="Gladieux P."/>
            <person name="Hiltunen Thoren M."/>
            <person name="Johannesson H."/>
        </authorList>
    </citation>
    <scope>NUCLEOTIDE SEQUENCE</scope>
    <source>
        <strain evidence="2">CBS 955.72</strain>
    </source>
</reference>
<dbReference type="PANTHER" id="PTHR38703:SF1">
    <property type="entry name" value="ALLERGEN"/>
    <property type="match status" value="1"/>
</dbReference>
<evidence type="ECO:0000313" key="2">
    <source>
        <dbReference type="EMBL" id="KAK3350243.1"/>
    </source>
</evidence>
<keyword evidence="3" id="KW-1185">Reference proteome</keyword>
<sequence>MDRTKKAVGDFMSKAGHHDTTIHENVAPAIKHETVKPTQHEEINTAVDQEVHQDHYHRTVQPVQDREVLPEQHKHKVAGTVQREFDHRDQANTERALKAEAGKLRNEREVEDTSHTHSRAPVVQGEHVHHHVHETVQPLIQKEVIQPEVVHTTVPVHEVHHNTARHHPTSNLPPVSMDEFKRQGGALGGAEGRTNAFEGCPKGRGVHEGGNGMQEHTHDANSSGDERMSSTTSGTKKPSLIDRLNPYKDADGDGKKGFMK</sequence>
<comment type="caution">
    <text evidence="2">The sequence shown here is derived from an EMBL/GenBank/DDBJ whole genome shotgun (WGS) entry which is preliminary data.</text>
</comment>
<evidence type="ECO:0000313" key="3">
    <source>
        <dbReference type="Proteomes" id="UP001275084"/>
    </source>
</evidence>
<evidence type="ECO:0008006" key="4">
    <source>
        <dbReference type="Google" id="ProtNLM"/>
    </source>
</evidence>
<evidence type="ECO:0000256" key="1">
    <source>
        <dbReference type="SAM" id="MobiDB-lite"/>
    </source>
</evidence>
<feature type="region of interest" description="Disordered" evidence="1">
    <location>
        <begin position="190"/>
        <end position="260"/>
    </location>
</feature>
<dbReference type="PANTHER" id="PTHR38703">
    <property type="entry name" value="CHROMOSOME 8, WHOLE GENOME SHOTGUN SEQUENCE"/>
    <property type="match status" value="1"/>
</dbReference>